<dbReference type="InterPro" id="IPR036291">
    <property type="entry name" value="NAD(P)-bd_dom_sf"/>
</dbReference>
<keyword evidence="5" id="KW-1185">Reference proteome</keyword>
<gene>
    <name evidence="4" type="ORF">HRQ87_00320</name>
</gene>
<dbReference type="InterPro" id="IPR003869">
    <property type="entry name" value="Polysac_CapD-like"/>
</dbReference>
<comment type="caution">
    <text evidence="4">The sequence shown here is derived from an EMBL/GenBank/DDBJ whole genome shotgun (WGS) entry which is preliminary data.</text>
</comment>
<dbReference type="Pfam" id="PF02719">
    <property type="entry name" value="Polysacc_synt_2"/>
    <property type="match status" value="1"/>
</dbReference>
<dbReference type="SUPFAM" id="SSF51735">
    <property type="entry name" value="NAD(P)-binding Rossmann-fold domains"/>
    <property type="match status" value="1"/>
</dbReference>
<dbReference type="CDD" id="cd05237">
    <property type="entry name" value="UDP_invert_4-6DH_SDR_e"/>
    <property type="match status" value="1"/>
</dbReference>
<feature type="transmembrane region" description="Helical" evidence="2">
    <location>
        <begin position="82"/>
        <end position="105"/>
    </location>
</feature>
<dbReference type="Pfam" id="PF13727">
    <property type="entry name" value="CoA_binding_3"/>
    <property type="match status" value="1"/>
</dbReference>
<evidence type="ECO:0000256" key="1">
    <source>
        <dbReference type="ARBA" id="ARBA00007430"/>
    </source>
</evidence>
<dbReference type="Proteomes" id="UP000777935">
    <property type="component" value="Unassembled WGS sequence"/>
</dbReference>
<feature type="transmembrane region" description="Helical" evidence="2">
    <location>
        <begin position="49"/>
        <end position="70"/>
    </location>
</feature>
<keyword evidence="2" id="KW-0472">Membrane</keyword>
<feature type="transmembrane region" description="Helical" evidence="2">
    <location>
        <begin position="111"/>
        <end position="138"/>
    </location>
</feature>
<feature type="transmembrane region" description="Helical" evidence="2">
    <location>
        <begin position="15"/>
        <end position="37"/>
    </location>
</feature>
<dbReference type="InterPro" id="IPR029063">
    <property type="entry name" value="SAM-dependent_MTases_sf"/>
</dbReference>
<proteinExistence type="inferred from homology"/>
<evidence type="ECO:0000313" key="5">
    <source>
        <dbReference type="Proteomes" id="UP000777935"/>
    </source>
</evidence>
<protein>
    <submittedName>
        <fullName evidence="4">Polysaccharide biosynthesis protein</fullName>
    </submittedName>
</protein>
<evidence type="ECO:0000313" key="4">
    <source>
        <dbReference type="EMBL" id="NSX53240.1"/>
    </source>
</evidence>
<dbReference type="InterPro" id="IPR051203">
    <property type="entry name" value="Polysaccharide_Synthase-Rel"/>
</dbReference>
<evidence type="ECO:0000259" key="3">
    <source>
        <dbReference type="Pfam" id="PF02719"/>
    </source>
</evidence>
<sequence length="624" mass="68368">MLRFINSLSQRQKSIILLGLDIFLVPIAVVCTILLHADLLSPLSRYSSMWPLLPLLMLSAGLIAQTTGIARTMLNAYAVSAFLHTALFAISLSVIAFLLSLLSAVDTPVTVFVSFAINFFLLSAGSRLILIQIMMALYRVNEPVRRVLVYGAGRTGIQLVTALRRHPRLQPVAFADDNAALADLTVKGLPVFRTANLENTIQEMKIQRVILAVPSLSDAKSNQLTKRIERLGIDVQALPSFAQLTGEEVPFDQLSPLRISNLLGREPQENKSATVCEDYKNKSVLITGAGGTIGSELCRQILDCKPRRIVLFDLSELGLYTIQQELLALKSAENTVEIVPILGSITNEILVQKSLQMHKIDVILHAAAYKHVPLVEHNPIIGLQNNVLGTAVLASAAHKYGVQRFVLISSDKAVRPANIMGASKRFSELIVQDLATRAKATTFSIVRFGNVMGSSGSVLPLFEDQISRGGPVTVTHPDITRYFMTSQEAVKLVLKAGHFAKGGDVFVLDMGKPVRILDVAHQMILATGYSVKTKDNPHGDIEIMFTGLRPGEKLHEELMVNAGDQITLHDKIFRVREAYLSELEMARALRMLSDAISENNADQARAVLTDWIYGYSFAAQKAGS</sequence>
<dbReference type="PANTHER" id="PTHR43318">
    <property type="entry name" value="UDP-N-ACETYLGLUCOSAMINE 4,6-DEHYDRATASE"/>
    <property type="match status" value="1"/>
</dbReference>
<accession>A0ABX2ILH5</accession>
<feature type="domain" description="Polysaccharide biosynthesis protein CapD-like" evidence="3">
    <location>
        <begin position="284"/>
        <end position="576"/>
    </location>
</feature>
<comment type="similarity">
    <text evidence="1">Belongs to the polysaccharide synthase family.</text>
</comment>
<dbReference type="Gene3D" id="3.40.50.720">
    <property type="entry name" value="NAD(P)-binding Rossmann-like Domain"/>
    <property type="match status" value="2"/>
</dbReference>
<organism evidence="4 5">
    <name type="scientific">Parasulfitobacter algicola</name>
    <dbReference type="NCBI Taxonomy" id="2614809"/>
    <lineage>
        <taxon>Bacteria</taxon>
        <taxon>Pseudomonadati</taxon>
        <taxon>Pseudomonadota</taxon>
        <taxon>Alphaproteobacteria</taxon>
        <taxon>Rhodobacterales</taxon>
        <taxon>Roseobacteraceae</taxon>
        <taxon>Parasulfitobacter</taxon>
    </lineage>
</organism>
<keyword evidence="2" id="KW-0812">Transmembrane</keyword>
<keyword evidence="2" id="KW-1133">Transmembrane helix</keyword>
<name>A0ABX2ILH5_9RHOB</name>
<dbReference type="EMBL" id="JABUFE010000001">
    <property type="protein sequence ID" value="NSX53240.1"/>
    <property type="molecule type" value="Genomic_DNA"/>
</dbReference>
<dbReference type="SUPFAM" id="SSF53335">
    <property type="entry name" value="S-adenosyl-L-methionine-dependent methyltransferases"/>
    <property type="match status" value="1"/>
</dbReference>
<reference evidence="4 5" key="1">
    <citation type="submission" date="2020-06" db="EMBL/GenBank/DDBJ databases">
        <title>Sulfitobacter algicola sp. nov., isolated from green algae.</title>
        <authorList>
            <person name="Wang C."/>
        </authorList>
    </citation>
    <scope>NUCLEOTIDE SEQUENCE [LARGE SCALE GENOMIC DNA]</scope>
    <source>
        <strain evidence="4 5">1151</strain>
    </source>
</reference>
<dbReference type="PANTHER" id="PTHR43318:SF1">
    <property type="entry name" value="POLYSACCHARIDE BIOSYNTHESIS PROTEIN EPSC-RELATED"/>
    <property type="match status" value="1"/>
</dbReference>
<evidence type="ECO:0000256" key="2">
    <source>
        <dbReference type="SAM" id="Phobius"/>
    </source>
</evidence>
<dbReference type="RefSeq" id="WP_174134366.1">
    <property type="nucleotide sequence ID" value="NZ_JABUFE010000001.1"/>
</dbReference>